<proteinExistence type="inferred from homology"/>
<organism evidence="10 11">
    <name type="scientific">Pendulispora rubella</name>
    <dbReference type="NCBI Taxonomy" id="2741070"/>
    <lineage>
        <taxon>Bacteria</taxon>
        <taxon>Pseudomonadati</taxon>
        <taxon>Myxococcota</taxon>
        <taxon>Myxococcia</taxon>
        <taxon>Myxococcales</taxon>
        <taxon>Sorangiineae</taxon>
        <taxon>Pendulisporaceae</taxon>
        <taxon>Pendulispora</taxon>
    </lineage>
</organism>
<keyword evidence="3" id="KW-1003">Cell membrane</keyword>
<keyword evidence="11" id="KW-1185">Reference proteome</keyword>
<evidence type="ECO:0000256" key="4">
    <source>
        <dbReference type="ARBA" id="ARBA00022692"/>
    </source>
</evidence>
<dbReference type="InterPro" id="IPR044669">
    <property type="entry name" value="YneE/VCCN1/2-like"/>
</dbReference>
<dbReference type="PANTHER" id="PTHR33281">
    <property type="entry name" value="UPF0187 PROTEIN YNEE"/>
    <property type="match status" value="1"/>
</dbReference>
<keyword evidence="6" id="KW-0406">Ion transport</keyword>
<feature type="transmembrane region" description="Helical" evidence="9">
    <location>
        <begin position="24"/>
        <end position="43"/>
    </location>
</feature>
<dbReference type="RefSeq" id="WP_394835267.1">
    <property type="nucleotide sequence ID" value="NZ_CP089929.1"/>
</dbReference>
<keyword evidence="7 9" id="KW-0472">Membrane</keyword>
<keyword evidence="2" id="KW-0813">Transport</keyword>
<accession>A0ABZ2L8U9</accession>
<evidence type="ECO:0000256" key="1">
    <source>
        <dbReference type="ARBA" id="ARBA00004651"/>
    </source>
</evidence>
<comment type="similarity">
    <text evidence="8">Belongs to the anion channel-forming bestrophin (TC 1.A.46) family.</text>
</comment>
<protein>
    <submittedName>
        <fullName evidence="10">Bestrophin family protein</fullName>
    </submittedName>
</protein>
<feature type="transmembrane region" description="Helical" evidence="9">
    <location>
        <begin position="49"/>
        <end position="67"/>
    </location>
</feature>
<gene>
    <name evidence="10" type="ORF">LVJ94_53095</name>
</gene>
<keyword evidence="4 9" id="KW-0812">Transmembrane</keyword>
<evidence type="ECO:0000256" key="8">
    <source>
        <dbReference type="ARBA" id="ARBA00034708"/>
    </source>
</evidence>
<dbReference type="EMBL" id="CP089983">
    <property type="protein sequence ID" value="WXB05621.1"/>
    <property type="molecule type" value="Genomic_DNA"/>
</dbReference>
<evidence type="ECO:0000313" key="10">
    <source>
        <dbReference type="EMBL" id="WXB05621.1"/>
    </source>
</evidence>
<dbReference type="Proteomes" id="UP001374803">
    <property type="component" value="Chromosome"/>
</dbReference>
<comment type="subcellular location">
    <subcellularLocation>
        <location evidence="1">Cell membrane</location>
        <topology evidence="1">Multi-pass membrane protein</topology>
    </subcellularLocation>
</comment>
<evidence type="ECO:0000256" key="5">
    <source>
        <dbReference type="ARBA" id="ARBA00022989"/>
    </source>
</evidence>
<dbReference type="Pfam" id="PF25539">
    <property type="entry name" value="Bestrophin_2"/>
    <property type="match status" value="1"/>
</dbReference>
<name>A0ABZ2L8U9_9BACT</name>
<reference evidence="10" key="1">
    <citation type="submission" date="2021-12" db="EMBL/GenBank/DDBJ databases">
        <title>Discovery of the Pendulisporaceae a myxobacterial family with distinct sporulation behavior and unique specialized metabolism.</title>
        <authorList>
            <person name="Garcia R."/>
            <person name="Popoff A."/>
            <person name="Bader C.D."/>
            <person name="Loehr J."/>
            <person name="Walesch S."/>
            <person name="Walt C."/>
            <person name="Boldt J."/>
            <person name="Bunk B."/>
            <person name="Haeckl F.J.F.P.J."/>
            <person name="Gunesch A.P."/>
            <person name="Birkelbach J."/>
            <person name="Nuebel U."/>
            <person name="Pietschmann T."/>
            <person name="Bach T."/>
            <person name="Mueller R."/>
        </authorList>
    </citation>
    <scope>NUCLEOTIDE SEQUENCE</scope>
    <source>
        <strain evidence="10">MSr11367</strain>
    </source>
</reference>
<dbReference type="PANTHER" id="PTHR33281:SF19">
    <property type="entry name" value="VOLTAGE-DEPENDENT ANION CHANNEL-FORMING PROTEIN YNEE"/>
    <property type="match status" value="1"/>
</dbReference>
<sequence length="294" mass="32202">MIDYEAKNWLAVAFRFRGTIGPRLLGRVLIVGVVGFLAAGLNASVGFKIPAIAHTLIGVALGLLLVFRTNASYDRYWEGRKLLGIMVNRSRDLARQMAAFAGSRQEPEVQRVVDDVQRYLSAFFALAVQSLRSQRDLAALGDRLTPEERAILEPKKARAPVVATFLSQRIEDLGRRGVLAPHHVLLLDPNITALLDALGGCERIVRTPIPFAYAQHIKLAVLLFTVTVPFAMADATRWYTPAASAILAFALIGIDEIGVEIEDPFGDDPNDLPIDRLAETIASSAEDILHTRAL</sequence>
<evidence type="ECO:0000256" key="6">
    <source>
        <dbReference type="ARBA" id="ARBA00023065"/>
    </source>
</evidence>
<evidence type="ECO:0000313" key="11">
    <source>
        <dbReference type="Proteomes" id="UP001374803"/>
    </source>
</evidence>
<evidence type="ECO:0000256" key="2">
    <source>
        <dbReference type="ARBA" id="ARBA00022448"/>
    </source>
</evidence>
<keyword evidence="5 9" id="KW-1133">Transmembrane helix</keyword>
<evidence type="ECO:0000256" key="9">
    <source>
        <dbReference type="SAM" id="Phobius"/>
    </source>
</evidence>
<evidence type="ECO:0000256" key="3">
    <source>
        <dbReference type="ARBA" id="ARBA00022475"/>
    </source>
</evidence>
<evidence type="ECO:0000256" key="7">
    <source>
        <dbReference type="ARBA" id="ARBA00023136"/>
    </source>
</evidence>